<name>B2WMS0_PYRTR</name>
<dbReference type="Proteomes" id="UP000001471">
    <property type="component" value="Unassembled WGS sequence"/>
</dbReference>
<dbReference type="EMBL" id="DS231630">
    <property type="protein sequence ID" value="EDU44330.1"/>
    <property type="molecule type" value="Genomic_DNA"/>
</dbReference>
<dbReference type="AlphaFoldDB" id="B2WMS0"/>
<organism evidence="1 2">
    <name type="scientific">Pyrenophora tritici-repentis (strain Pt-1C-BFP)</name>
    <name type="common">Wheat tan spot fungus</name>
    <name type="synonym">Drechslera tritici-repentis</name>
    <dbReference type="NCBI Taxonomy" id="426418"/>
    <lineage>
        <taxon>Eukaryota</taxon>
        <taxon>Fungi</taxon>
        <taxon>Dikarya</taxon>
        <taxon>Ascomycota</taxon>
        <taxon>Pezizomycotina</taxon>
        <taxon>Dothideomycetes</taxon>
        <taxon>Pleosporomycetidae</taxon>
        <taxon>Pleosporales</taxon>
        <taxon>Pleosporineae</taxon>
        <taxon>Pleosporaceae</taxon>
        <taxon>Pyrenophora</taxon>
    </lineage>
</organism>
<dbReference type="InParanoid" id="B2WMS0"/>
<protein>
    <submittedName>
        <fullName evidence="1">Uncharacterized protein</fullName>
    </submittedName>
</protein>
<dbReference type="HOGENOM" id="CLU_2923762_0_0_1"/>
<accession>B2WMS0</accession>
<sequence length="61" mass="6874">MDPVELDLYCPDRLGEESRICIVVIGQGDGLNDVKRCRDTRTLSGAQIGYCMKPYTYTSAW</sequence>
<evidence type="ECO:0000313" key="1">
    <source>
        <dbReference type="EMBL" id="EDU44330.1"/>
    </source>
</evidence>
<reference evidence="2" key="1">
    <citation type="journal article" date="2013" name="G3 (Bethesda)">
        <title>Comparative genomics of a plant-pathogenic fungus, Pyrenophora tritici-repentis, reveals transduplication and the impact of repeat elements on pathogenicity and population divergence.</title>
        <authorList>
            <person name="Manning V.A."/>
            <person name="Pandelova I."/>
            <person name="Dhillon B."/>
            <person name="Wilhelm L.J."/>
            <person name="Goodwin S.B."/>
            <person name="Berlin A.M."/>
            <person name="Figueroa M."/>
            <person name="Freitag M."/>
            <person name="Hane J.K."/>
            <person name="Henrissat B."/>
            <person name="Holman W.H."/>
            <person name="Kodira C.D."/>
            <person name="Martin J."/>
            <person name="Oliver R.P."/>
            <person name="Robbertse B."/>
            <person name="Schackwitz W."/>
            <person name="Schwartz D.C."/>
            <person name="Spatafora J.W."/>
            <person name="Turgeon B.G."/>
            <person name="Yandava C."/>
            <person name="Young S."/>
            <person name="Zhou S."/>
            <person name="Zeng Q."/>
            <person name="Grigoriev I.V."/>
            <person name="Ma L.-J."/>
            <person name="Ciuffetti L.M."/>
        </authorList>
    </citation>
    <scope>NUCLEOTIDE SEQUENCE [LARGE SCALE GENOMIC DNA]</scope>
    <source>
        <strain evidence="2">Pt-1C-BFP</strain>
    </source>
</reference>
<proteinExistence type="predicted"/>
<gene>
    <name evidence="1" type="ORF">PTRG_11280</name>
</gene>
<evidence type="ECO:0000313" key="2">
    <source>
        <dbReference type="Proteomes" id="UP000001471"/>
    </source>
</evidence>